<evidence type="ECO:0000313" key="2">
    <source>
        <dbReference type="Proteomes" id="UP000276061"/>
    </source>
</evidence>
<dbReference type="Proteomes" id="UP000276061">
    <property type="component" value="Unassembled WGS sequence"/>
</dbReference>
<dbReference type="RefSeq" id="WP_123252651.1">
    <property type="nucleotide sequence ID" value="NZ_RJLR01000020.1"/>
</dbReference>
<dbReference type="EMBL" id="RJLR01000020">
    <property type="protein sequence ID" value="RNM05845.1"/>
    <property type="molecule type" value="Genomic_DNA"/>
</dbReference>
<organism evidence="1 2">
    <name type="scientific">Dickeya undicola</name>
    <dbReference type="NCBI Taxonomy" id="1577887"/>
    <lineage>
        <taxon>Bacteria</taxon>
        <taxon>Pseudomonadati</taxon>
        <taxon>Pseudomonadota</taxon>
        <taxon>Gammaproteobacteria</taxon>
        <taxon>Enterobacterales</taxon>
        <taxon>Pectobacteriaceae</taxon>
        <taxon>Dickeya</taxon>
    </lineage>
</organism>
<gene>
    <name evidence="1" type="ORF">EF878_11445</name>
</gene>
<comment type="caution">
    <text evidence="1">The sequence shown here is derived from an EMBL/GenBank/DDBJ whole genome shotgun (WGS) entry which is preliminary data.</text>
</comment>
<reference evidence="1 2" key="1">
    <citation type="submission" date="2018-11" db="EMBL/GenBank/DDBJ databases">
        <title>Characterization of surface water Dickeya isolates.</title>
        <authorList>
            <person name="Van Gijsegem F."/>
            <person name="Pedron J."/>
        </authorList>
    </citation>
    <scope>NUCLEOTIDE SEQUENCE [LARGE SCALE GENOMIC DNA]</scope>
    <source>
        <strain evidence="1 2">FVG1-MFV-O17</strain>
    </source>
</reference>
<evidence type="ECO:0000313" key="1">
    <source>
        <dbReference type="EMBL" id="RNM05845.1"/>
    </source>
</evidence>
<name>A0A3N0G047_9GAMM</name>
<protein>
    <submittedName>
        <fullName evidence="1">Uncharacterized protein</fullName>
    </submittedName>
</protein>
<sequence length="66" mass="7291">MTNLNYDPTDPDKMRLPVGKKCGDCAYIRRCKALFGHVETDNYCDFSPSRAVFSGVESQINTGGAE</sequence>
<proteinExistence type="predicted"/>
<accession>A0A3N0G047</accession>
<dbReference type="OrthoDB" id="8812833at2"/>
<dbReference type="AlphaFoldDB" id="A0A3N0G047"/>